<keyword evidence="1" id="KW-0808">Transferase</keyword>
<accession>A0A4U0SNH7</accession>
<keyword evidence="1" id="KW-0489">Methyltransferase</keyword>
<comment type="caution">
    <text evidence="1">The sequence shown here is derived from an EMBL/GenBank/DDBJ whole genome shotgun (WGS) entry which is preliminary data.</text>
</comment>
<dbReference type="SUPFAM" id="SSF53335">
    <property type="entry name" value="S-adenosyl-L-methionine-dependent methyltransferases"/>
    <property type="match status" value="1"/>
</dbReference>
<proteinExistence type="predicted"/>
<organism evidence="1 2">
    <name type="scientific">Actinacidiphila oryziradicis</name>
    <dbReference type="NCBI Taxonomy" id="2571141"/>
    <lineage>
        <taxon>Bacteria</taxon>
        <taxon>Bacillati</taxon>
        <taxon>Actinomycetota</taxon>
        <taxon>Actinomycetes</taxon>
        <taxon>Kitasatosporales</taxon>
        <taxon>Streptomycetaceae</taxon>
        <taxon>Actinacidiphila</taxon>
    </lineage>
</organism>
<sequence length="323" mass="34920">MTYALTEGDPAPGSVRQMTFVPFLPDGHCAAIPDGDGRLRLPSGEVRPGEHWLLDTTLRIPLETAGFRFQRAHPFAYDAEAAHLYAWLDGDRYKGRRPHAEVELVAGPAEAIAGLMGDAQVVLDAARSFRAQDDASYFADNMRLLEPAYLRAATPEGGSGFGGGPQAWRARRSMIVEGLDRDGTFLDVGCANGLLMESVHAWAAERGRVIEPYGIDLAPGLVGLARRRLPRWAGRIEVGNALSWRPRDGRRFTFAHILAETVPRARFGDLARHVLDTLVEPGGRLLLSVYQASEGTLPDAAEQFGGIGLAVSGRAGATAWVDA</sequence>
<name>A0A4U0SNH7_9ACTN</name>
<dbReference type="InterPro" id="IPR029063">
    <property type="entry name" value="SAM-dependent_MTases_sf"/>
</dbReference>
<dbReference type="GO" id="GO:0032259">
    <property type="term" value="P:methylation"/>
    <property type="evidence" value="ECO:0007669"/>
    <property type="project" value="UniProtKB-KW"/>
</dbReference>
<dbReference type="AlphaFoldDB" id="A0A4U0SNH7"/>
<evidence type="ECO:0000313" key="1">
    <source>
        <dbReference type="EMBL" id="TKA10723.1"/>
    </source>
</evidence>
<keyword evidence="2" id="KW-1185">Reference proteome</keyword>
<dbReference type="Proteomes" id="UP000305778">
    <property type="component" value="Unassembled WGS sequence"/>
</dbReference>
<dbReference type="CDD" id="cd02440">
    <property type="entry name" value="AdoMet_MTases"/>
    <property type="match status" value="1"/>
</dbReference>
<protein>
    <submittedName>
        <fullName evidence="1">Class I SAM-dependent methyltransferase</fullName>
    </submittedName>
</protein>
<dbReference type="EMBL" id="SUMC01000012">
    <property type="protein sequence ID" value="TKA10723.1"/>
    <property type="molecule type" value="Genomic_DNA"/>
</dbReference>
<dbReference type="Gene3D" id="3.40.50.150">
    <property type="entry name" value="Vaccinia Virus protein VP39"/>
    <property type="match status" value="1"/>
</dbReference>
<reference evidence="1 2" key="1">
    <citation type="submission" date="2019-04" db="EMBL/GenBank/DDBJ databases">
        <title>Streptomyces oryziradicis sp. nov., a novel actinomycete isolated from rhizosphere soil of rice (Oryza sativa L.).</title>
        <authorList>
            <person name="Li C."/>
        </authorList>
    </citation>
    <scope>NUCLEOTIDE SEQUENCE [LARGE SCALE GENOMIC DNA]</scope>
    <source>
        <strain evidence="1 2">NEAU-C40</strain>
    </source>
</reference>
<evidence type="ECO:0000313" key="2">
    <source>
        <dbReference type="Proteomes" id="UP000305778"/>
    </source>
</evidence>
<dbReference type="GO" id="GO:0008168">
    <property type="term" value="F:methyltransferase activity"/>
    <property type="evidence" value="ECO:0007669"/>
    <property type="project" value="UniProtKB-KW"/>
</dbReference>
<gene>
    <name evidence="1" type="ORF">FCI23_15590</name>
</gene>
<dbReference type="RefSeq" id="WP_136724484.1">
    <property type="nucleotide sequence ID" value="NZ_SUMC01000012.1"/>
</dbReference>
<dbReference type="OrthoDB" id="9801609at2"/>